<name>A0A1J8Q259_9AGAM</name>
<keyword evidence="4" id="KW-1185">Reference proteome</keyword>
<evidence type="ECO:0000313" key="3">
    <source>
        <dbReference type="EMBL" id="OJA07809.1"/>
    </source>
</evidence>
<evidence type="ECO:0000256" key="1">
    <source>
        <dbReference type="SAM" id="MobiDB-lite"/>
    </source>
</evidence>
<dbReference type="EMBL" id="LVVM01006541">
    <property type="protein sequence ID" value="OJA07809.1"/>
    <property type="molecule type" value="Genomic_DNA"/>
</dbReference>
<sequence>MLDDRHRHCTLFKTCGVDILWFGTACKLFYGLAGVMISHQNAYQKHDILHGDVSNGNTLMLVDDISETSAVPSPPDNPPKDWTPLRHGMTSDWGSAADCREEEDKERLRCTGMLPFESNQSLKGEPVEYHHDLQSYFWLAYLIICNCAGPFNMRRDWDGEKDISGSGNPITPSLINNLTKIKTQGGDWKKVAKDHALGSKDPSASSGASAPIAVNYNQSWVRPGVYALTPEDIVNQREVMTDADFTNLMTPYFARHQAIQDKMLELHTLFFGSMKQCLDGFKHRCAPTQPVTHSQILEIFRHICDGICPEEDTYPDEKSHLGACDQYCRSLKSGNRMPLMAEGEEEEEEEKVTKVRSNKRTSELDGLAGASKRGREGRGTIKTRS</sequence>
<dbReference type="AlphaFoldDB" id="A0A1J8Q259"/>
<evidence type="ECO:0000259" key="2">
    <source>
        <dbReference type="Pfam" id="PF17667"/>
    </source>
</evidence>
<dbReference type="STRING" id="180088.A0A1J8Q259"/>
<feature type="region of interest" description="Disordered" evidence="1">
    <location>
        <begin position="339"/>
        <end position="385"/>
    </location>
</feature>
<evidence type="ECO:0000313" key="4">
    <source>
        <dbReference type="Proteomes" id="UP000183567"/>
    </source>
</evidence>
<reference evidence="3 4" key="1">
    <citation type="submission" date="2016-03" db="EMBL/GenBank/DDBJ databases">
        <title>Comparative genomics of the ectomycorrhizal sister species Rhizopogon vinicolor and Rhizopogon vesiculosus (Basidiomycota: Boletales) reveals a divergence of the mating type B locus.</title>
        <authorList>
            <person name="Mujic A.B."/>
            <person name="Kuo A."/>
            <person name="Tritt A."/>
            <person name="Lipzen A."/>
            <person name="Chen C."/>
            <person name="Johnson J."/>
            <person name="Sharma A."/>
            <person name="Barry K."/>
            <person name="Grigoriev I.V."/>
            <person name="Spatafora J.W."/>
        </authorList>
    </citation>
    <scope>NUCLEOTIDE SEQUENCE [LARGE SCALE GENOMIC DNA]</scope>
    <source>
        <strain evidence="3 4">AM-OR11-056</strain>
    </source>
</reference>
<organism evidence="3 4">
    <name type="scientific">Rhizopogon vesiculosus</name>
    <dbReference type="NCBI Taxonomy" id="180088"/>
    <lineage>
        <taxon>Eukaryota</taxon>
        <taxon>Fungi</taxon>
        <taxon>Dikarya</taxon>
        <taxon>Basidiomycota</taxon>
        <taxon>Agaricomycotina</taxon>
        <taxon>Agaricomycetes</taxon>
        <taxon>Agaricomycetidae</taxon>
        <taxon>Boletales</taxon>
        <taxon>Suillineae</taxon>
        <taxon>Rhizopogonaceae</taxon>
        <taxon>Rhizopogon</taxon>
    </lineage>
</organism>
<comment type="caution">
    <text evidence="3">The sequence shown here is derived from an EMBL/GenBank/DDBJ whole genome shotgun (WGS) entry which is preliminary data.</text>
</comment>
<dbReference type="Pfam" id="PF17667">
    <property type="entry name" value="Pkinase_fungal"/>
    <property type="match status" value="1"/>
</dbReference>
<dbReference type="InterPro" id="IPR040976">
    <property type="entry name" value="Pkinase_fungal"/>
</dbReference>
<feature type="region of interest" description="Disordered" evidence="1">
    <location>
        <begin position="68"/>
        <end position="87"/>
    </location>
</feature>
<dbReference type="Proteomes" id="UP000183567">
    <property type="component" value="Unassembled WGS sequence"/>
</dbReference>
<dbReference type="OrthoDB" id="2692985at2759"/>
<accession>A0A1J8Q259</accession>
<proteinExistence type="predicted"/>
<feature type="domain" description="Fungal-type protein kinase" evidence="2">
    <location>
        <begin position="3"/>
        <end position="143"/>
    </location>
</feature>
<gene>
    <name evidence="3" type="ORF">AZE42_03428</name>
</gene>
<protein>
    <recommendedName>
        <fullName evidence="2">Fungal-type protein kinase domain-containing protein</fullName>
    </recommendedName>
</protein>